<sequence length="36" mass="4099">MDLSRGNKKGVSCDGGGDEDVNDDWPKRHRLQENNR</sequence>
<evidence type="ECO:0000256" key="1">
    <source>
        <dbReference type="SAM" id="MobiDB-lite"/>
    </source>
</evidence>
<evidence type="ECO:0000313" key="2">
    <source>
        <dbReference type="EMBL" id="MCI31354.1"/>
    </source>
</evidence>
<reference evidence="2 3" key="1">
    <citation type="journal article" date="2018" name="Front. Plant Sci.">
        <title>Red Clover (Trifolium pratense) and Zigzag Clover (T. medium) - A Picture of Genomic Similarities and Differences.</title>
        <authorList>
            <person name="Dluhosova J."/>
            <person name="Istvanek J."/>
            <person name="Nedelnik J."/>
            <person name="Repkova J."/>
        </authorList>
    </citation>
    <scope>NUCLEOTIDE SEQUENCE [LARGE SCALE GENOMIC DNA]</scope>
    <source>
        <strain evidence="3">cv. 10/8</strain>
        <tissue evidence="2">Leaf</tissue>
    </source>
</reference>
<name>A0A392R5H5_9FABA</name>
<feature type="region of interest" description="Disordered" evidence="1">
    <location>
        <begin position="1"/>
        <end position="36"/>
    </location>
</feature>
<dbReference type="Proteomes" id="UP000265520">
    <property type="component" value="Unassembled WGS sequence"/>
</dbReference>
<dbReference type="EMBL" id="LXQA010186524">
    <property type="protein sequence ID" value="MCI31354.1"/>
    <property type="molecule type" value="Genomic_DNA"/>
</dbReference>
<dbReference type="AlphaFoldDB" id="A0A392R5H5"/>
<keyword evidence="3" id="KW-1185">Reference proteome</keyword>
<comment type="caution">
    <text evidence="2">The sequence shown here is derived from an EMBL/GenBank/DDBJ whole genome shotgun (WGS) entry which is preliminary data.</text>
</comment>
<feature type="non-terminal residue" evidence="2">
    <location>
        <position position="36"/>
    </location>
</feature>
<accession>A0A392R5H5</accession>
<proteinExistence type="predicted"/>
<protein>
    <submittedName>
        <fullName evidence="2">Uncharacterized protein</fullName>
    </submittedName>
</protein>
<evidence type="ECO:0000313" key="3">
    <source>
        <dbReference type="Proteomes" id="UP000265520"/>
    </source>
</evidence>
<organism evidence="2 3">
    <name type="scientific">Trifolium medium</name>
    <dbReference type="NCBI Taxonomy" id="97028"/>
    <lineage>
        <taxon>Eukaryota</taxon>
        <taxon>Viridiplantae</taxon>
        <taxon>Streptophyta</taxon>
        <taxon>Embryophyta</taxon>
        <taxon>Tracheophyta</taxon>
        <taxon>Spermatophyta</taxon>
        <taxon>Magnoliopsida</taxon>
        <taxon>eudicotyledons</taxon>
        <taxon>Gunneridae</taxon>
        <taxon>Pentapetalae</taxon>
        <taxon>rosids</taxon>
        <taxon>fabids</taxon>
        <taxon>Fabales</taxon>
        <taxon>Fabaceae</taxon>
        <taxon>Papilionoideae</taxon>
        <taxon>50 kb inversion clade</taxon>
        <taxon>NPAAA clade</taxon>
        <taxon>Hologalegina</taxon>
        <taxon>IRL clade</taxon>
        <taxon>Trifolieae</taxon>
        <taxon>Trifolium</taxon>
    </lineage>
</organism>